<evidence type="ECO:0000313" key="21">
    <source>
        <dbReference type="EMBL" id="BAK42067.1"/>
    </source>
</evidence>
<feature type="transmembrane region" description="Helical" evidence="16">
    <location>
        <begin position="307"/>
        <end position="325"/>
    </location>
</feature>
<dbReference type="EC" id="7.1.1.2" evidence="2 16"/>
<feature type="transmembrane region" description="Helical" evidence="16">
    <location>
        <begin position="249"/>
        <end position="267"/>
    </location>
</feature>
<evidence type="ECO:0000256" key="15">
    <source>
        <dbReference type="ARBA" id="ARBA00049551"/>
    </source>
</evidence>
<feature type="transmembrane region" description="Helical" evidence="16">
    <location>
        <begin position="208"/>
        <end position="228"/>
    </location>
</feature>
<accession>F7UIK3</accession>
<dbReference type="Pfam" id="PF00662">
    <property type="entry name" value="Proton_antipo_N"/>
    <property type="match status" value="1"/>
</dbReference>
<gene>
    <name evidence="21" type="primary">ND5</name>
</gene>
<keyword evidence="7" id="KW-0999">Mitochondrion inner membrane</keyword>
<dbReference type="InterPro" id="IPR010934">
    <property type="entry name" value="NADH_DH_su5_C"/>
</dbReference>
<keyword evidence="11 16" id="KW-0520">NAD</keyword>
<evidence type="ECO:0000259" key="19">
    <source>
        <dbReference type="Pfam" id="PF00662"/>
    </source>
</evidence>
<evidence type="ECO:0000256" key="4">
    <source>
        <dbReference type="ARBA" id="ARBA00022448"/>
    </source>
</evidence>
<evidence type="ECO:0000256" key="5">
    <source>
        <dbReference type="ARBA" id="ARBA00022660"/>
    </source>
</evidence>
<organism evidence="21">
    <name type="scientific">Crenuchus spilurus</name>
    <name type="common">sailfin tetra</name>
    <dbReference type="NCBI Taxonomy" id="909854"/>
    <lineage>
        <taxon>Eukaryota</taxon>
        <taxon>Metazoa</taxon>
        <taxon>Chordata</taxon>
        <taxon>Craniata</taxon>
        <taxon>Vertebrata</taxon>
        <taxon>Euteleostomi</taxon>
        <taxon>Actinopterygii</taxon>
        <taxon>Neopterygii</taxon>
        <taxon>Teleostei</taxon>
        <taxon>Ostariophysi</taxon>
        <taxon>Characiformes</taxon>
        <taxon>Characoidei</taxon>
        <taxon>Crenuchidae</taxon>
        <taxon>Crenuchus</taxon>
    </lineage>
</organism>
<name>F7UIK3_9TELE</name>
<comment type="catalytic activity">
    <reaction evidence="15 16">
        <text>a ubiquinone + NADH + 5 H(+)(in) = a ubiquinol + NAD(+) + 4 H(+)(out)</text>
        <dbReference type="Rhea" id="RHEA:29091"/>
        <dbReference type="Rhea" id="RHEA-COMP:9565"/>
        <dbReference type="Rhea" id="RHEA-COMP:9566"/>
        <dbReference type="ChEBI" id="CHEBI:15378"/>
        <dbReference type="ChEBI" id="CHEBI:16389"/>
        <dbReference type="ChEBI" id="CHEBI:17976"/>
        <dbReference type="ChEBI" id="CHEBI:57540"/>
        <dbReference type="ChEBI" id="CHEBI:57945"/>
        <dbReference type="EC" id="7.1.1.2"/>
    </reaction>
</comment>
<keyword evidence="14 16" id="KW-0472">Membrane</keyword>
<keyword evidence="17" id="KW-0732">Signal</keyword>
<feature type="transmembrane region" description="Helical" evidence="16">
    <location>
        <begin position="463"/>
        <end position="479"/>
    </location>
</feature>
<evidence type="ECO:0000256" key="10">
    <source>
        <dbReference type="ARBA" id="ARBA00022989"/>
    </source>
</evidence>
<feature type="transmembrane region" description="Helical" evidence="16">
    <location>
        <begin position="374"/>
        <end position="397"/>
    </location>
</feature>
<feature type="transmembrane region" description="Helical" evidence="16">
    <location>
        <begin position="331"/>
        <end position="353"/>
    </location>
</feature>
<sequence>MYMSPFMLPSSLILTLALLLSPLITALTPYIQKSNWALTHVKTAISTAFMISLFPLIIFLDQGTESITTNWHWMNIMNFSINISFMFDHYSLIFMTIALFVTWSILEFASWYMHSDPNMNTFFKYLLLFLTAMLILITANNMFQLFIGWEGVGIMSFLLIGWWYGRTDANTAALQAVLYNRVGDIGLILSMAWIAINLNSWEFQQMFLLAKNLNMTLPVLGLILAATGKSAQFGLHPWLPAAMEGPTPVSALLHSSTMVVAGIFLLIRLHPLMEHNKLALTTCLCLGAMTTMFTATCALTQNDIKKIVAFSTSSQLGLMMVAIGLNQPQLAFMHICTHAFFKAMLFLCSGSIIHSLNDEQDIRKMGGLHKLMPLTSTCLTIGSLALMGIPFLAGFFSKDAIIEALNTSYINAWALTLTLIATIFTTVYSCRMIFYVMMNNPRFMALPSINENNMAVINPIKRLAWGSIIAGLIIVYNFMPLKTPTLTMSTTLKTAALLTVFIGLLTALELSTTMSKLNQMSSPPHNFSNLTGFFQLTMHRILPKLILLFGQNMATLFDQTWLEKFGPKGIANTQTKMAVKTNDIQQSIITTYLSMFLFTLALMLLFLY</sequence>
<keyword evidence="5" id="KW-0679">Respiratory chain</keyword>
<dbReference type="EMBL" id="AP011986">
    <property type="protein sequence ID" value="BAK42067.1"/>
    <property type="molecule type" value="Genomic_DNA"/>
</dbReference>
<dbReference type="AlphaFoldDB" id="F7UIK3"/>
<comment type="similarity">
    <text evidence="16">Belongs to the complex I subunit 5 family.</text>
</comment>
<dbReference type="InterPro" id="IPR003945">
    <property type="entry name" value="NU5C-like"/>
</dbReference>
<evidence type="ECO:0000256" key="7">
    <source>
        <dbReference type="ARBA" id="ARBA00022792"/>
    </source>
</evidence>
<dbReference type="Pfam" id="PF06455">
    <property type="entry name" value="NADH5_C"/>
    <property type="match status" value="1"/>
</dbReference>
<geneLocation type="mitochondrion" evidence="21"/>
<keyword evidence="10 16" id="KW-1133">Transmembrane helix</keyword>
<protein>
    <recommendedName>
        <fullName evidence="3 16">NADH-ubiquinone oxidoreductase chain 5</fullName>
        <ecNumber evidence="2 16">7.1.1.2</ecNumber>
    </recommendedName>
</protein>
<feature type="signal peptide" evidence="17">
    <location>
        <begin position="1"/>
        <end position="26"/>
    </location>
</feature>
<feature type="transmembrane region" description="Helical" evidence="16">
    <location>
        <begin position="36"/>
        <end position="59"/>
    </location>
</feature>
<evidence type="ECO:0000256" key="16">
    <source>
        <dbReference type="RuleBase" id="RU003404"/>
    </source>
</evidence>
<feature type="transmembrane region" description="Helical" evidence="16">
    <location>
        <begin position="279"/>
        <end position="300"/>
    </location>
</feature>
<keyword evidence="13 16" id="KW-0496">Mitochondrion</keyword>
<evidence type="ECO:0000259" key="18">
    <source>
        <dbReference type="Pfam" id="PF00361"/>
    </source>
</evidence>
<dbReference type="GO" id="GO:0015990">
    <property type="term" value="P:electron transport coupled proton transport"/>
    <property type="evidence" value="ECO:0007669"/>
    <property type="project" value="TreeGrafter"/>
</dbReference>
<dbReference type="PRINTS" id="PR01434">
    <property type="entry name" value="NADHDHGNASE5"/>
</dbReference>
<dbReference type="GO" id="GO:0005743">
    <property type="term" value="C:mitochondrial inner membrane"/>
    <property type="evidence" value="ECO:0007669"/>
    <property type="project" value="UniProtKB-SubCell"/>
</dbReference>
<feature type="domain" description="NADH:quinone oxidoreductase/Mrp antiporter transmembrane" evidence="18">
    <location>
        <begin position="139"/>
        <end position="424"/>
    </location>
</feature>
<feature type="transmembrane region" description="Helical" evidence="16">
    <location>
        <begin position="409"/>
        <end position="434"/>
    </location>
</feature>
<feature type="chain" id="PRO_5003369622" description="NADH-ubiquinone oxidoreductase chain 5" evidence="17">
    <location>
        <begin position="27"/>
        <end position="608"/>
    </location>
</feature>
<dbReference type="InterPro" id="IPR018393">
    <property type="entry name" value="NADHpl_OxRdtase_5_subgr"/>
</dbReference>
<feature type="transmembrane region" description="Helical" evidence="16">
    <location>
        <begin position="145"/>
        <end position="165"/>
    </location>
</feature>
<dbReference type="Pfam" id="PF00361">
    <property type="entry name" value="Proton_antipo_M"/>
    <property type="match status" value="1"/>
</dbReference>
<keyword evidence="6 16" id="KW-0812">Transmembrane</keyword>
<feature type="domain" description="NADH-Ubiquinone oxidoreductase (complex I) chain 5 N-terminal" evidence="19">
    <location>
        <begin position="73"/>
        <end position="123"/>
    </location>
</feature>
<evidence type="ECO:0000256" key="6">
    <source>
        <dbReference type="ARBA" id="ARBA00022692"/>
    </source>
</evidence>
<keyword evidence="8" id="KW-1278">Translocase</keyword>
<evidence type="ECO:0000256" key="3">
    <source>
        <dbReference type="ARBA" id="ARBA00021096"/>
    </source>
</evidence>
<evidence type="ECO:0000256" key="2">
    <source>
        <dbReference type="ARBA" id="ARBA00012944"/>
    </source>
</evidence>
<feature type="domain" description="NADH dehydrogenase subunit 5 C-terminal" evidence="20">
    <location>
        <begin position="428"/>
        <end position="606"/>
    </location>
</feature>
<feature type="transmembrane region" description="Helical" evidence="16">
    <location>
        <begin position="587"/>
        <end position="607"/>
    </location>
</feature>
<keyword evidence="9" id="KW-0249">Electron transport</keyword>
<keyword evidence="12 16" id="KW-0830">Ubiquinone</keyword>
<evidence type="ECO:0000256" key="17">
    <source>
        <dbReference type="SAM" id="SignalP"/>
    </source>
</evidence>
<evidence type="ECO:0000256" key="9">
    <source>
        <dbReference type="ARBA" id="ARBA00022982"/>
    </source>
</evidence>
<dbReference type="GO" id="GO:0003954">
    <property type="term" value="F:NADH dehydrogenase activity"/>
    <property type="evidence" value="ECO:0007669"/>
    <property type="project" value="TreeGrafter"/>
</dbReference>
<comment type="subcellular location">
    <subcellularLocation>
        <location evidence="1">Mitochondrion inner membrane</location>
        <topology evidence="1">Multi-pass membrane protein</topology>
    </subcellularLocation>
</comment>
<evidence type="ECO:0000259" key="20">
    <source>
        <dbReference type="Pfam" id="PF06455"/>
    </source>
</evidence>
<evidence type="ECO:0000256" key="13">
    <source>
        <dbReference type="ARBA" id="ARBA00023128"/>
    </source>
</evidence>
<feature type="transmembrane region" description="Helical" evidence="16">
    <location>
        <begin position="122"/>
        <end position="139"/>
    </location>
</feature>
<proteinExistence type="inferred from homology"/>
<keyword evidence="4 16" id="KW-0813">Transport</keyword>
<feature type="transmembrane region" description="Helical" evidence="16">
    <location>
        <begin position="177"/>
        <end position="196"/>
    </location>
</feature>
<evidence type="ECO:0000256" key="12">
    <source>
        <dbReference type="ARBA" id="ARBA00023075"/>
    </source>
</evidence>
<reference evidence="21" key="1">
    <citation type="journal article" date="2011" name="BMC Evol. Biol.">
        <title>Evolutionary history of Otophysi (Teleostei), a major clade of the modern freshwater fishes: Pangaean origin and Mesozoic radiation.</title>
        <authorList>
            <person name="Nakatani M."/>
            <person name="Miya M."/>
            <person name="Mabuchi K."/>
            <person name="Saitoh K."/>
            <person name="Nishida M."/>
        </authorList>
    </citation>
    <scope>NUCLEOTIDE SEQUENCE</scope>
    <source>
        <tissue evidence="21">Muscle</tissue>
    </source>
</reference>
<comment type="function">
    <text evidence="16">Core subunit of the mitochondrial membrane respiratory chain NADH dehydrogenase (Complex I) which catalyzes electron transfer from NADH through the respiratory chain, using ubiquinone as an electron acceptor. Essential for the catalytic activity and assembly of complex I.</text>
</comment>
<dbReference type="PANTHER" id="PTHR42829:SF2">
    <property type="entry name" value="NADH-UBIQUINONE OXIDOREDUCTASE CHAIN 5"/>
    <property type="match status" value="1"/>
</dbReference>
<dbReference type="GO" id="GO:0008137">
    <property type="term" value="F:NADH dehydrogenase (ubiquinone) activity"/>
    <property type="evidence" value="ECO:0007669"/>
    <property type="project" value="UniProtKB-EC"/>
</dbReference>
<dbReference type="NCBIfam" id="TIGR01974">
    <property type="entry name" value="NDH_I_L"/>
    <property type="match status" value="1"/>
</dbReference>
<dbReference type="InterPro" id="IPR001516">
    <property type="entry name" value="Proton_antipo_N"/>
</dbReference>
<evidence type="ECO:0000256" key="11">
    <source>
        <dbReference type="ARBA" id="ARBA00023027"/>
    </source>
</evidence>
<feature type="transmembrane region" description="Helical" evidence="16">
    <location>
        <begin position="491"/>
        <end position="510"/>
    </location>
</feature>
<evidence type="ECO:0000256" key="14">
    <source>
        <dbReference type="ARBA" id="ARBA00023136"/>
    </source>
</evidence>
<dbReference type="InterPro" id="IPR001750">
    <property type="entry name" value="ND/Mrp_TM"/>
</dbReference>
<dbReference type="PANTHER" id="PTHR42829">
    <property type="entry name" value="NADH-UBIQUINONE OXIDOREDUCTASE CHAIN 5"/>
    <property type="match status" value="1"/>
</dbReference>
<dbReference type="GO" id="GO:0042773">
    <property type="term" value="P:ATP synthesis coupled electron transport"/>
    <property type="evidence" value="ECO:0007669"/>
    <property type="project" value="InterPro"/>
</dbReference>
<evidence type="ECO:0000256" key="1">
    <source>
        <dbReference type="ARBA" id="ARBA00004448"/>
    </source>
</evidence>
<evidence type="ECO:0000256" key="8">
    <source>
        <dbReference type="ARBA" id="ARBA00022967"/>
    </source>
</evidence>
<feature type="transmembrane region" description="Helical" evidence="16">
    <location>
        <begin position="93"/>
        <end position="113"/>
    </location>
</feature>